<dbReference type="SUPFAM" id="SSF53474">
    <property type="entry name" value="alpha/beta-Hydrolases"/>
    <property type="match status" value="1"/>
</dbReference>
<organism evidence="3 4">
    <name type="scientific">Rubripirellula tenax</name>
    <dbReference type="NCBI Taxonomy" id="2528015"/>
    <lineage>
        <taxon>Bacteria</taxon>
        <taxon>Pseudomonadati</taxon>
        <taxon>Planctomycetota</taxon>
        <taxon>Planctomycetia</taxon>
        <taxon>Pirellulales</taxon>
        <taxon>Pirellulaceae</taxon>
        <taxon>Rubripirellula</taxon>
    </lineage>
</organism>
<dbReference type="RefSeq" id="WP_186775348.1">
    <property type="nucleotide sequence ID" value="NZ_SJPW01000001.1"/>
</dbReference>
<keyword evidence="4" id="KW-1185">Reference proteome</keyword>
<dbReference type="AlphaFoldDB" id="A0A5C6FG56"/>
<dbReference type="PROSITE" id="PS51257">
    <property type="entry name" value="PROKAR_LIPOPROTEIN"/>
    <property type="match status" value="1"/>
</dbReference>
<comment type="caution">
    <text evidence="3">The sequence shown here is derived from an EMBL/GenBank/DDBJ whole genome shotgun (WGS) entry which is preliminary data.</text>
</comment>
<dbReference type="GO" id="GO:0008236">
    <property type="term" value="F:serine-type peptidase activity"/>
    <property type="evidence" value="ECO:0007669"/>
    <property type="project" value="InterPro"/>
</dbReference>
<dbReference type="Proteomes" id="UP000318288">
    <property type="component" value="Unassembled WGS sequence"/>
</dbReference>
<evidence type="ECO:0000256" key="1">
    <source>
        <dbReference type="ARBA" id="ARBA00022801"/>
    </source>
</evidence>
<dbReference type="PANTHER" id="PTHR22946">
    <property type="entry name" value="DIENELACTONE HYDROLASE DOMAIN-CONTAINING PROTEIN-RELATED"/>
    <property type="match status" value="1"/>
</dbReference>
<accession>A0A5C6FG56</accession>
<dbReference type="InterPro" id="IPR050261">
    <property type="entry name" value="FrsA_esterase"/>
</dbReference>
<feature type="domain" description="Peptidase S9 prolyl oligopeptidase catalytic" evidence="2">
    <location>
        <begin position="174"/>
        <end position="303"/>
    </location>
</feature>
<dbReference type="InterPro" id="IPR029058">
    <property type="entry name" value="AB_hydrolase_fold"/>
</dbReference>
<dbReference type="PANTHER" id="PTHR22946:SF9">
    <property type="entry name" value="POLYKETIDE TRANSFERASE AF380"/>
    <property type="match status" value="1"/>
</dbReference>
<evidence type="ECO:0000313" key="4">
    <source>
        <dbReference type="Proteomes" id="UP000318288"/>
    </source>
</evidence>
<gene>
    <name evidence="3" type="ORF">Poly51_10470</name>
</gene>
<protein>
    <submittedName>
        <fullName evidence="3">Alpha/beta hydrolase family protein</fullName>
    </submittedName>
</protein>
<dbReference type="InterPro" id="IPR001375">
    <property type="entry name" value="Peptidase_S9_cat"/>
</dbReference>
<dbReference type="GO" id="GO:0006508">
    <property type="term" value="P:proteolysis"/>
    <property type="evidence" value="ECO:0007669"/>
    <property type="project" value="InterPro"/>
</dbReference>
<sequence>MVRFLAVVSVIMVTGCKIDFPEMDPVAERKIEMEAFDLSDVPSIATPERPQSEEFCPGVDQYTVRLPVDEGQPGQASEVRVLLPQRLANGPLPDGPLPTLVMNGSGAYLFSGMSLTDEDMEPMIDYVLKGYAVIGYETDGCQPDFENDPSLTEFTQMAKDYVASKAGLVNAKRAIDYAVERFAEIDADNLYSIGHSSGGKQALLLAQHDERIRGVVAFAPACRMDIGSKMTMARMQGADTQRLINEVNRSMPITHASRSKVPMVLFHSRRDQITTSAEVIAFSLVAGKDAVAIEVKASGHGSVPVAAFEESIEWLAKQTGGMKKATDKDSVNDESVAAVATALPAPVSPGVPNAQHAFEATNVFFRSEPNASTGSNAAMNREIEKTGVRINPYANQ</sequence>
<dbReference type="EMBL" id="SJPW01000001">
    <property type="protein sequence ID" value="TWU60766.1"/>
    <property type="molecule type" value="Genomic_DNA"/>
</dbReference>
<proteinExistence type="predicted"/>
<reference evidence="3 4" key="1">
    <citation type="submission" date="2019-02" db="EMBL/GenBank/DDBJ databases">
        <title>Deep-cultivation of Planctomycetes and their phenomic and genomic characterization uncovers novel biology.</title>
        <authorList>
            <person name="Wiegand S."/>
            <person name="Jogler M."/>
            <person name="Boedeker C."/>
            <person name="Pinto D."/>
            <person name="Vollmers J."/>
            <person name="Rivas-Marin E."/>
            <person name="Kohn T."/>
            <person name="Peeters S.H."/>
            <person name="Heuer A."/>
            <person name="Rast P."/>
            <person name="Oberbeckmann S."/>
            <person name="Bunk B."/>
            <person name="Jeske O."/>
            <person name="Meyerdierks A."/>
            <person name="Storesund J.E."/>
            <person name="Kallscheuer N."/>
            <person name="Luecker S."/>
            <person name="Lage O.M."/>
            <person name="Pohl T."/>
            <person name="Merkel B.J."/>
            <person name="Hornburger P."/>
            <person name="Mueller R.-W."/>
            <person name="Bruemmer F."/>
            <person name="Labrenz M."/>
            <person name="Spormann A.M."/>
            <person name="Op Den Camp H."/>
            <person name="Overmann J."/>
            <person name="Amann R."/>
            <person name="Jetten M.S.M."/>
            <person name="Mascher T."/>
            <person name="Medema M.H."/>
            <person name="Devos D.P."/>
            <person name="Kaster A.-K."/>
            <person name="Ovreas L."/>
            <person name="Rohde M."/>
            <person name="Galperin M.Y."/>
            <person name="Jogler C."/>
        </authorList>
    </citation>
    <scope>NUCLEOTIDE SEQUENCE [LARGE SCALE GENOMIC DNA]</scope>
    <source>
        <strain evidence="3 4">Poly51</strain>
    </source>
</reference>
<dbReference type="GO" id="GO:0052689">
    <property type="term" value="F:carboxylic ester hydrolase activity"/>
    <property type="evidence" value="ECO:0007669"/>
    <property type="project" value="UniProtKB-ARBA"/>
</dbReference>
<keyword evidence="1 3" id="KW-0378">Hydrolase</keyword>
<dbReference type="Gene3D" id="3.40.50.1820">
    <property type="entry name" value="alpha/beta hydrolase"/>
    <property type="match status" value="1"/>
</dbReference>
<dbReference type="Pfam" id="PF00326">
    <property type="entry name" value="Peptidase_S9"/>
    <property type="match status" value="1"/>
</dbReference>
<evidence type="ECO:0000313" key="3">
    <source>
        <dbReference type="EMBL" id="TWU60766.1"/>
    </source>
</evidence>
<evidence type="ECO:0000259" key="2">
    <source>
        <dbReference type="Pfam" id="PF00326"/>
    </source>
</evidence>
<name>A0A5C6FG56_9BACT</name>